<dbReference type="RefSeq" id="XP_049261574.1">
    <property type="nucleotide sequence ID" value="XM_049409166.1"/>
</dbReference>
<dbReference type="GO" id="GO:0003868">
    <property type="term" value="F:4-hydroxyphenylpyruvate dioxygenase activity"/>
    <property type="evidence" value="ECO:0007669"/>
    <property type="project" value="UniProtKB-EC"/>
</dbReference>
<evidence type="ECO:0000256" key="7">
    <source>
        <dbReference type="ARBA" id="ARBA00018452"/>
    </source>
</evidence>
<evidence type="ECO:0000256" key="5">
    <source>
        <dbReference type="ARBA" id="ARBA00011738"/>
    </source>
</evidence>
<dbReference type="NCBIfam" id="TIGR01263">
    <property type="entry name" value="4HPPD"/>
    <property type="match status" value="1"/>
</dbReference>
<dbReference type="InterPro" id="IPR004360">
    <property type="entry name" value="Glyas_Fos-R_dOase_dom"/>
</dbReference>
<dbReference type="CDD" id="cd07250">
    <property type="entry name" value="HPPD_C_like"/>
    <property type="match status" value="1"/>
</dbReference>
<keyword evidence="12" id="KW-0828">Tyrosine catabolism</keyword>
<comment type="catalytic activity">
    <reaction evidence="21">
        <text>3-(4-hydroxyphenyl)pyruvate + O2 = homogentisate + CO2</text>
        <dbReference type="Rhea" id="RHEA:16189"/>
        <dbReference type="ChEBI" id="CHEBI:15379"/>
        <dbReference type="ChEBI" id="CHEBI:16169"/>
        <dbReference type="ChEBI" id="CHEBI:16526"/>
        <dbReference type="ChEBI" id="CHEBI:36242"/>
        <dbReference type="EC" id="1.13.11.27"/>
    </reaction>
    <physiologicalReaction direction="left-to-right" evidence="21">
        <dbReference type="Rhea" id="RHEA:16190"/>
    </physiologicalReaction>
</comment>
<evidence type="ECO:0000256" key="14">
    <source>
        <dbReference type="ARBA" id="ARBA00023002"/>
    </source>
</evidence>
<evidence type="ECO:0000256" key="12">
    <source>
        <dbReference type="ARBA" id="ARBA00022878"/>
    </source>
</evidence>
<dbReference type="GO" id="GO:0046872">
    <property type="term" value="F:metal ion binding"/>
    <property type="evidence" value="ECO:0007669"/>
    <property type="project" value="UniProtKB-KW"/>
</dbReference>
<protein>
    <recommendedName>
        <fullName evidence="7">4-hydroxyphenylpyruvate dioxygenase</fullName>
        <ecNumber evidence="6">1.13.11.27</ecNumber>
    </recommendedName>
    <alternativeName>
        <fullName evidence="19">4-hydroxyphenylpyruvic acid oxidase</fullName>
    </alternativeName>
</protein>
<name>A0A8J5Q7C0_9ASCO</name>
<comment type="subcellular location">
    <subcellularLocation>
        <location evidence="3">Cytoplasm</location>
    </subcellularLocation>
    <subcellularLocation>
        <location evidence="2">Endoplasmic reticulum membrane</location>
        <topology evidence="2">Peripheral membrane protein</topology>
    </subcellularLocation>
    <subcellularLocation>
        <location evidence="1">Golgi apparatus membrane</location>
        <topology evidence="1">Peripheral membrane protein</topology>
    </subcellularLocation>
</comment>
<dbReference type="PROSITE" id="PS51819">
    <property type="entry name" value="VOC"/>
    <property type="match status" value="2"/>
</dbReference>
<evidence type="ECO:0000256" key="9">
    <source>
        <dbReference type="ARBA" id="ARBA00022723"/>
    </source>
</evidence>
<evidence type="ECO:0000256" key="3">
    <source>
        <dbReference type="ARBA" id="ARBA00004496"/>
    </source>
</evidence>
<evidence type="ECO:0000256" key="21">
    <source>
        <dbReference type="ARBA" id="ARBA00048047"/>
    </source>
</evidence>
<evidence type="ECO:0000256" key="16">
    <source>
        <dbReference type="ARBA" id="ARBA00023034"/>
    </source>
</evidence>
<dbReference type="Pfam" id="PF00903">
    <property type="entry name" value="Glyoxalase"/>
    <property type="match status" value="1"/>
</dbReference>
<comment type="pathway">
    <text evidence="4">Amino-acid degradation; L-phenylalanine degradation; acetoacetate and fumarate from L-phenylalanine: step 3/6.</text>
</comment>
<evidence type="ECO:0000256" key="6">
    <source>
        <dbReference type="ARBA" id="ARBA00013222"/>
    </source>
</evidence>
<dbReference type="OrthoDB" id="414569at2759"/>
<evidence type="ECO:0000256" key="1">
    <source>
        <dbReference type="ARBA" id="ARBA00004395"/>
    </source>
</evidence>
<evidence type="ECO:0000256" key="2">
    <source>
        <dbReference type="ARBA" id="ARBA00004406"/>
    </source>
</evidence>
<dbReference type="PANTHER" id="PTHR11959:SF1">
    <property type="entry name" value="4-HYDROXYPHENYLPYRUVATE DIOXYGENASE"/>
    <property type="match status" value="1"/>
</dbReference>
<dbReference type="InterPro" id="IPR041735">
    <property type="entry name" value="4OHPhenylPyrv_dOase_C"/>
</dbReference>
<keyword evidence="14" id="KW-0560">Oxidoreductase</keyword>
<gene>
    <name evidence="23" type="ORF">J8A68_005132</name>
</gene>
<comment type="subunit">
    <text evidence="5">Homodimer.</text>
</comment>
<evidence type="ECO:0000313" key="23">
    <source>
        <dbReference type="EMBL" id="KAG7661341.1"/>
    </source>
</evidence>
<dbReference type="GO" id="GO:0042802">
    <property type="term" value="F:identical protein binding"/>
    <property type="evidence" value="ECO:0007669"/>
    <property type="project" value="UniProtKB-ARBA"/>
</dbReference>
<dbReference type="EMBL" id="JAGSYN010000221">
    <property type="protein sequence ID" value="KAG7661341.1"/>
    <property type="molecule type" value="Genomic_DNA"/>
</dbReference>
<keyword evidence="17" id="KW-0472">Membrane</keyword>
<reference evidence="23 24" key="1">
    <citation type="journal article" date="2021" name="DNA Res.">
        <title>Genome analysis of Candida subhashii reveals its hybrid nature and dual mitochondrial genome conformations.</title>
        <authorList>
            <person name="Mixao V."/>
            <person name="Hegedusova E."/>
            <person name="Saus E."/>
            <person name="Pryszcz L.P."/>
            <person name="Cillingova A."/>
            <person name="Nosek J."/>
            <person name="Gabaldon T."/>
        </authorList>
    </citation>
    <scope>NUCLEOTIDE SEQUENCE [LARGE SCALE GENOMIC DNA]</scope>
    <source>
        <strain evidence="23 24">CBS 10753</strain>
    </source>
</reference>
<evidence type="ECO:0000256" key="10">
    <source>
        <dbReference type="ARBA" id="ARBA00022737"/>
    </source>
</evidence>
<comment type="caution">
    <text evidence="23">The sequence shown here is derived from an EMBL/GenBank/DDBJ whole genome shotgun (WGS) entry which is preliminary data.</text>
</comment>
<dbReference type="PANTHER" id="PTHR11959">
    <property type="entry name" value="4-HYDROXYPHENYLPYRUVATE DIOXYGENASE"/>
    <property type="match status" value="1"/>
</dbReference>
<feature type="domain" description="VOC" evidence="22">
    <location>
        <begin position="351"/>
        <end position="487"/>
    </location>
</feature>
<keyword evidence="10" id="KW-0677">Repeat</keyword>
<evidence type="ECO:0000256" key="17">
    <source>
        <dbReference type="ARBA" id="ARBA00023136"/>
    </source>
</evidence>
<dbReference type="Proteomes" id="UP000694255">
    <property type="component" value="Unassembled WGS sequence"/>
</dbReference>
<evidence type="ECO:0000256" key="8">
    <source>
        <dbReference type="ARBA" id="ARBA00022490"/>
    </source>
</evidence>
<dbReference type="InterPro" id="IPR037523">
    <property type="entry name" value="VOC_core"/>
</dbReference>
<evidence type="ECO:0000256" key="13">
    <source>
        <dbReference type="ARBA" id="ARBA00022964"/>
    </source>
</evidence>
<evidence type="ECO:0000256" key="20">
    <source>
        <dbReference type="ARBA" id="ARBA00033727"/>
    </source>
</evidence>
<dbReference type="GO" id="GO:0006572">
    <property type="term" value="P:L-tyrosine catabolic process"/>
    <property type="evidence" value="ECO:0007669"/>
    <property type="project" value="UniProtKB-KW"/>
</dbReference>
<keyword evidence="18" id="KW-0585">Phenylalanine catabolism</keyword>
<accession>A0A8J5Q7C0</accession>
<evidence type="ECO:0000259" key="22">
    <source>
        <dbReference type="PROSITE" id="PS51819"/>
    </source>
</evidence>
<keyword evidence="15" id="KW-0408">Iron</keyword>
<dbReference type="EC" id="1.13.11.27" evidence="6"/>
<dbReference type="GO" id="GO:0000139">
    <property type="term" value="C:Golgi membrane"/>
    <property type="evidence" value="ECO:0007669"/>
    <property type="project" value="UniProtKB-SubCell"/>
</dbReference>
<dbReference type="InterPro" id="IPR041736">
    <property type="entry name" value="4OHPhenylPyrv_dOase_N"/>
</dbReference>
<keyword evidence="24" id="KW-1185">Reference proteome</keyword>
<sequence length="570" mass="64937">MKTAADLLSFSYQQSSNDSQQTVTIPETDSTLSVTAVDPIFSEELPYFPINENKDPIRNLTSEELLSDGISSTKYPFDGFLNFHSLKICSSNAKQMSKFLQLTMGFEEIAFRGLENDSRLVGAHVVKNGEIFLEIVNTLETVEDDNVLKFPYFENDLKKFKGIDKYDYLKDFKITTDDLIFDFVNSRIESLCYTNSTSSLNFGKKIYHKILTSRSIKNSVNEFNDFILNTINNSEIIYNDIMECTLIQKFLKKHSEGVMDISFNVQDVDYIFNRAVSCGAGIIRLPKVLQDEHGAVKLATVTIPNTDIQHTLIQNLNYTGPFLPGYSVPISPLHSGFQTHLSLLPPVRFLSLDHCVENYSWNQMMPQAKFYADIFGFHKFWSVDEQDISTGNTALRSIVMSSSNGEIKMPINEPVKTKMKGQIEEFNAFNGGPGIQHIALKTNNIVGTVSSLIRRGIEFNPTSDNYYISLESRLKNDDVLLYEDFQDLRKLNILVDFDPLTRNKKTKRCNYILQIFTKPLHDRPTLFIEIIQRHHHNGFGKGTFKGLFESIEEQQKARGTFVESSPTEES</sequence>
<evidence type="ECO:0000256" key="11">
    <source>
        <dbReference type="ARBA" id="ARBA00022824"/>
    </source>
</evidence>
<evidence type="ECO:0000256" key="15">
    <source>
        <dbReference type="ARBA" id="ARBA00023004"/>
    </source>
</evidence>
<keyword evidence="9" id="KW-0479">Metal-binding</keyword>
<organism evidence="23 24">
    <name type="scientific">[Candida] subhashii</name>
    <dbReference type="NCBI Taxonomy" id="561895"/>
    <lineage>
        <taxon>Eukaryota</taxon>
        <taxon>Fungi</taxon>
        <taxon>Dikarya</taxon>
        <taxon>Ascomycota</taxon>
        <taxon>Saccharomycotina</taxon>
        <taxon>Pichiomycetes</taxon>
        <taxon>Debaryomycetaceae</taxon>
        <taxon>Spathaspora</taxon>
    </lineage>
</organism>
<dbReference type="InterPro" id="IPR005956">
    <property type="entry name" value="4OHPhenylPyrv_dOase"/>
</dbReference>
<evidence type="ECO:0000256" key="4">
    <source>
        <dbReference type="ARBA" id="ARBA00005162"/>
    </source>
</evidence>
<keyword evidence="16" id="KW-0333">Golgi apparatus</keyword>
<evidence type="ECO:0000313" key="24">
    <source>
        <dbReference type="Proteomes" id="UP000694255"/>
    </source>
</evidence>
<dbReference type="CDD" id="cd08342">
    <property type="entry name" value="HPPD_N_like"/>
    <property type="match status" value="1"/>
</dbReference>
<proteinExistence type="predicted"/>
<feature type="domain" description="VOC" evidence="22">
    <location>
        <begin position="205"/>
        <end position="315"/>
    </location>
</feature>
<dbReference type="GO" id="GO:0005789">
    <property type="term" value="C:endoplasmic reticulum membrane"/>
    <property type="evidence" value="ECO:0007669"/>
    <property type="project" value="UniProtKB-SubCell"/>
</dbReference>
<keyword evidence="11" id="KW-0256">Endoplasmic reticulum</keyword>
<evidence type="ECO:0000256" key="19">
    <source>
        <dbReference type="ARBA" id="ARBA00029786"/>
    </source>
</evidence>
<dbReference type="AlphaFoldDB" id="A0A8J5Q7C0"/>
<keyword evidence="8" id="KW-0963">Cytoplasm</keyword>
<dbReference type="UniPathway" id="UPA00139">
    <property type="reaction ID" value="UER00362"/>
</dbReference>
<dbReference type="GeneID" id="73471932"/>
<dbReference type="GO" id="GO:0006559">
    <property type="term" value="P:L-phenylalanine catabolic process"/>
    <property type="evidence" value="ECO:0007669"/>
    <property type="project" value="UniProtKB-UniPathway"/>
</dbReference>
<keyword evidence="13" id="KW-0223">Dioxygenase</keyword>
<evidence type="ECO:0000256" key="18">
    <source>
        <dbReference type="ARBA" id="ARBA00023232"/>
    </source>
</evidence>
<comment type="function">
    <text evidence="20">Catalyzes the conversion of 4-hydroxyphenylpyruvic acid to homogentisic acid, one of the steps in tyrosine catabolism.</text>
</comment>
<dbReference type="FunFam" id="3.10.180.10:FF:000022">
    <property type="entry name" value="4-hydroxyphenylpyruvate dioxygenase"/>
    <property type="match status" value="1"/>
</dbReference>